<dbReference type="RefSeq" id="WP_378973922.1">
    <property type="nucleotide sequence ID" value="NZ_JBHTBJ010000026.1"/>
</dbReference>
<dbReference type="EMBL" id="JBHTBJ010000026">
    <property type="protein sequence ID" value="MFC7277827.1"/>
    <property type="molecule type" value="Genomic_DNA"/>
</dbReference>
<protein>
    <submittedName>
        <fullName evidence="1">Uncharacterized protein</fullName>
    </submittedName>
</protein>
<comment type="caution">
    <text evidence="1">The sequence shown here is derived from an EMBL/GenBank/DDBJ whole genome shotgun (WGS) entry which is preliminary data.</text>
</comment>
<gene>
    <name evidence="1" type="ORF">ACFQS1_27890</name>
</gene>
<evidence type="ECO:0000313" key="1">
    <source>
        <dbReference type="EMBL" id="MFC7277827.1"/>
    </source>
</evidence>
<keyword evidence="2" id="KW-1185">Reference proteome</keyword>
<name>A0ABW2HXB1_9ACTN</name>
<sequence length="396" mass="42297">MTAPSIAPADAELLRLETAMTAIASNLVDLDDNPARKDLDKTKLTGKTAEAWADATDALTQLWDGYRMLTDLIAQARSLRDQRKLSDADRAAFVHRVLGKSITLSTTTVPLAQRGLLGAGQVHTTCTPAELLSAMEAAFHTAVSVATRAGEVWQRLLPAAADATASVDNVRVLIRLHGGNQTTIDEADRRLGRFTAALATDPLGVDERELTAVRDLVARADAERTSAAELKETLTQRLADAHALAGELAEAQGAADAAGEKAADRFREQDIIRVRGGDLRPDLAAVDALAAAGQWALISPRLADWARRARERLAALRHATAHNDGLLVTRNELRGRLDAYRAKALRRGLGEDAQLTPLADAAHAALYTAPCDLDAARVAVNAYQDALTGTIARDGR</sequence>
<evidence type="ECO:0000313" key="2">
    <source>
        <dbReference type="Proteomes" id="UP001596548"/>
    </source>
</evidence>
<proteinExistence type="predicted"/>
<accession>A0ABW2HXB1</accession>
<dbReference type="Proteomes" id="UP001596548">
    <property type="component" value="Unassembled WGS sequence"/>
</dbReference>
<organism evidence="1 2">
    <name type="scientific">Paractinoplanes rhizophilus</name>
    <dbReference type="NCBI Taxonomy" id="1416877"/>
    <lineage>
        <taxon>Bacteria</taxon>
        <taxon>Bacillati</taxon>
        <taxon>Actinomycetota</taxon>
        <taxon>Actinomycetes</taxon>
        <taxon>Micromonosporales</taxon>
        <taxon>Micromonosporaceae</taxon>
        <taxon>Paractinoplanes</taxon>
    </lineage>
</organism>
<reference evidence="2" key="1">
    <citation type="journal article" date="2019" name="Int. J. Syst. Evol. Microbiol.">
        <title>The Global Catalogue of Microorganisms (GCM) 10K type strain sequencing project: providing services to taxonomists for standard genome sequencing and annotation.</title>
        <authorList>
            <consortium name="The Broad Institute Genomics Platform"/>
            <consortium name="The Broad Institute Genome Sequencing Center for Infectious Disease"/>
            <person name="Wu L."/>
            <person name="Ma J."/>
        </authorList>
    </citation>
    <scope>NUCLEOTIDE SEQUENCE [LARGE SCALE GENOMIC DNA]</scope>
    <source>
        <strain evidence="2">XZYJT-10</strain>
    </source>
</reference>